<dbReference type="EMBL" id="PZQS01000008">
    <property type="protein sequence ID" value="PVD26567.1"/>
    <property type="molecule type" value="Genomic_DNA"/>
</dbReference>
<name>A0A2T7NZH2_POMCA</name>
<evidence type="ECO:0000313" key="1">
    <source>
        <dbReference type="EMBL" id="PVD26567.1"/>
    </source>
</evidence>
<keyword evidence="2" id="KW-1185">Reference proteome</keyword>
<dbReference type="Proteomes" id="UP000245119">
    <property type="component" value="Linkage Group LG8"/>
</dbReference>
<organism evidence="1 2">
    <name type="scientific">Pomacea canaliculata</name>
    <name type="common">Golden apple snail</name>
    <dbReference type="NCBI Taxonomy" id="400727"/>
    <lineage>
        <taxon>Eukaryota</taxon>
        <taxon>Metazoa</taxon>
        <taxon>Spiralia</taxon>
        <taxon>Lophotrochozoa</taxon>
        <taxon>Mollusca</taxon>
        <taxon>Gastropoda</taxon>
        <taxon>Caenogastropoda</taxon>
        <taxon>Architaenioglossa</taxon>
        <taxon>Ampullarioidea</taxon>
        <taxon>Ampullariidae</taxon>
        <taxon>Pomacea</taxon>
    </lineage>
</organism>
<gene>
    <name evidence="1" type="ORF">C0Q70_14244</name>
</gene>
<evidence type="ECO:0000313" key="2">
    <source>
        <dbReference type="Proteomes" id="UP000245119"/>
    </source>
</evidence>
<accession>A0A2T7NZH2</accession>
<sequence>MDARLRTLKQLDVGTDIVLGVNSKDEILYRRNITDEHPTGSDWVTLDGRLKYVTVSPHGAIWGVSPDDLELTICQTKSPSLGRRVGLLLNRVVSVMKLTYVRHTDMNISDADLV</sequence>
<dbReference type="InterPro" id="IPR006624">
    <property type="entry name" value="Beta-propeller_rpt_TECPR"/>
</dbReference>
<reference evidence="1 2" key="1">
    <citation type="submission" date="2018-04" db="EMBL/GenBank/DDBJ databases">
        <title>The genome of golden apple snail Pomacea canaliculata provides insight into stress tolerance and invasive adaptation.</title>
        <authorList>
            <person name="Liu C."/>
            <person name="Liu B."/>
            <person name="Ren Y."/>
            <person name="Zhang Y."/>
            <person name="Wang H."/>
            <person name="Li S."/>
            <person name="Jiang F."/>
            <person name="Yin L."/>
            <person name="Zhang G."/>
            <person name="Qian W."/>
            <person name="Fan W."/>
        </authorList>
    </citation>
    <scope>NUCLEOTIDE SEQUENCE [LARGE SCALE GENOMIC DNA]</scope>
    <source>
        <strain evidence="1">SZHN2017</strain>
        <tissue evidence="1">Muscle</tissue>
    </source>
</reference>
<comment type="caution">
    <text evidence="1">The sequence shown here is derived from an EMBL/GenBank/DDBJ whole genome shotgun (WGS) entry which is preliminary data.</text>
</comment>
<dbReference type="Pfam" id="PF19193">
    <property type="entry name" value="Tectonin"/>
    <property type="match status" value="1"/>
</dbReference>
<protein>
    <submittedName>
        <fullName evidence="1">Uncharacterized protein</fullName>
    </submittedName>
</protein>
<dbReference type="AlphaFoldDB" id="A0A2T7NZH2"/>
<proteinExistence type="predicted"/>